<keyword evidence="1" id="KW-0812">Transmembrane</keyword>
<evidence type="ECO:0000313" key="2">
    <source>
        <dbReference type="EMBL" id="GAD59777.1"/>
    </source>
</evidence>
<gene>
    <name evidence="2" type="ORF">MBEBAB_2027</name>
</gene>
<name>A0A8E0NCD0_9CAUL</name>
<dbReference type="RefSeq" id="WP_021697871.1">
    <property type="nucleotide sequence ID" value="NZ_BATC01000038.1"/>
</dbReference>
<organism evidence="2 3">
    <name type="scientific">Brevundimonas abyssalis TAR-001</name>
    <dbReference type="NCBI Taxonomy" id="1391729"/>
    <lineage>
        <taxon>Bacteria</taxon>
        <taxon>Pseudomonadati</taxon>
        <taxon>Pseudomonadota</taxon>
        <taxon>Alphaproteobacteria</taxon>
        <taxon>Caulobacterales</taxon>
        <taxon>Caulobacteraceae</taxon>
        <taxon>Brevundimonas</taxon>
    </lineage>
</organism>
<sequence length="219" mass="23348">MADPTPSDDLKAADERRVVLAGRQWRARSRRVMLLRRVLPLIIAVLAGGTALWVGTRSIIAGVERSRVESREVRLSNPMFHGQDEQGRSFVIGAAQAVRDPDTGMFRLDAPVMRLTLEAGKTSELSAGHGLYDEPSRTLILRGQVIIEDGGAGFRFVTPEAVVDTRTGVVTGDKGIQGVGALGTIDASSYAIYEQGGRVVFSGSGDDKVRTTINTGGAG</sequence>
<comment type="caution">
    <text evidence="2">The sequence shown here is derived from an EMBL/GenBank/DDBJ whole genome shotgun (WGS) entry which is preliminary data.</text>
</comment>
<dbReference type="Proteomes" id="UP000016569">
    <property type="component" value="Unassembled WGS sequence"/>
</dbReference>
<accession>A0A8E0NCD0</accession>
<keyword evidence="1" id="KW-1133">Transmembrane helix</keyword>
<reference evidence="3" key="1">
    <citation type="journal article" date="2013" name="Genome Announc.">
        <title>Draft Genome Sequence of the Dimorphic Prosthecate Bacterium Brevundimonas abyssalis TAR-001T.</title>
        <authorList>
            <person name="Tsubouchi T."/>
            <person name="Nishi S."/>
            <person name="Usui K."/>
            <person name="Shimane Y."/>
            <person name="Takaki Y."/>
            <person name="Maruyama T."/>
            <person name="Hatada Y."/>
        </authorList>
    </citation>
    <scope>NUCLEOTIDE SEQUENCE [LARGE SCALE GENOMIC DNA]</scope>
    <source>
        <strain evidence="3">TAR-001</strain>
    </source>
</reference>
<evidence type="ECO:0000313" key="3">
    <source>
        <dbReference type="Proteomes" id="UP000016569"/>
    </source>
</evidence>
<keyword evidence="3" id="KW-1185">Reference proteome</keyword>
<keyword evidence="1" id="KW-0472">Membrane</keyword>
<dbReference type="AlphaFoldDB" id="A0A8E0NCD0"/>
<dbReference type="Pfam" id="PF06835">
    <property type="entry name" value="LptC"/>
    <property type="match status" value="1"/>
</dbReference>
<proteinExistence type="predicted"/>
<dbReference type="OrthoDB" id="7202252at2"/>
<evidence type="ECO:0008006" key="4">
    <source>
        <dbReference type="Google" id="ProtNLM"/>
    </source>
</evidence>
<dbReference type="InterPro" id="IPR010664">
    <property type="entry name" value="LipoPS_assembly_LptC-rel"/>
</dbReference>
<dbReference type="EMBL" id="BATC01000038">
    <property type="protein sequence ID" value="GAD59777.1"/>
    <property type="molecule type" value="Genomic_DNA"/>
</dbReference>
<feature type="transmembrane region" description="Helical" evidence="1">
    <location>
        <begin position="34"/>
        <end position="55"/>
    </location>
</feature>
<protein>
    <recommendedName>
        <fullName evidence="4">LPS export ABC transporter periplasmic protein LptC</fullName>
    </recommendedName>
</protein>
<evidence type="ECO:0000256" key="1">
    <source>
        <dbReference type="SAM" id="Phobius"/>
    </source>
</evidence>